<evidence type="ECO:0008006" key="3">
    <source>
        <dbReference type="Google" id="ProtNLM"/>
    </source>
</evidence>
<evidence type="ECO:0000256" key="1">
    <source>
        <dbReference type="SAM" id="SignalP"/>
    </source>
</evidence>
<proteinExistence type="predicted"/>
<evidence type="ECO:0000313" key="2">
    <source>
        <dbReference type="EMBL" id="XBO40145.1"/>
    </source>
</evidence>
<accession>A0AAU7JJ03</accession>
<feature type="chain" id="PRO_5043840203" description="PsiF repeat-containing protein" evidence="1">
    <location>
        <begin position="23"/>
        <end position="71"/>
    </location>
</feature>
<sequence>MKFLLAATCVCFAMSISPVLSQANPKRDKCLDEAEAKGLYTNPQRSRQSNKFNFAMKDQRQVFMRKCMARK</sequence>
<dbReference type="RefSeq" id="WP_406857000.1">
    <property type="nucleotide sequence ID" value="NZ_CP157484.1"/>
</dbReference>
<keyword evidence="1" id="KW-0732">Signal</keyword>
<dbReference type="AlphaFoldDB" id="A0AAU7JJ03"/>
<organism evidence="2">
    <name type="scientific">Alsobacter sp. KACC 23698</name>
    <dbReference type="NCBI Taxonomy" id="3149229"/>
    <lineage>
        <taxon>Bacteria</taxon>
        <taxon>Pseudomonadati</taxon>
        <taxon>Pseudomonadota</taxon>
        <taxon>Alphaproteobacteria</taxon>
        <taxon>Hyphomicrobiales</taxon>
        <taxon>Alsobacteraceae</taxon>
        <taxon>Alsobacter</taxon>
    </lineage>
</organism>
<reference evidence="2" key="1">
    <citation type="submission" date="2024-05" db="EMBL/GenBank/DDBJ databases">
        <authorList>
            <person name="Kim S."/>
            <person name="Heo J."/>
            <person name="Choi H."/>
            <person name="Choi Y."/>
            <person name="Kwon S.-W."/>
            <person name="Kim Y."/>
        </authorList>
    </citation>
    <scope>NUCLEOTIDE SEQUENCE</scope>
    <source>
        <strain evidence="2">KACC 23698</strain>
    </source>
</reference>
<name>A0AAU7JJ03_9HYPH</name>
<feature type="signal peptide" evidence="1">
    <location>
        <begin position="1"/>
        <end position="22"/>
    </location>
</feature>
<protein>
    <recommendedName>
        <fullName evidence="3">PsiF repeat-containing protein</fullName>
    </recommendedName>
</protein>
<dbReference type="EMBL" id="CP157484">
    <property type="protein sequence ID" value="XBO40145.1"/>
    <property type="molecule type" value="Genomic_DNA"/>
</dbReference>
<gene>
    <name evidence="2" type="ORF">ABEG18_05030</name>
</gene>